<dbReference type="SUPFAM" id="SSF52540">
    <property type="entry name" value="P-loop containing nucleoside triphosphate hydrolases"/>
    <property type="match status" value="2"/>
</dbReference>
<dbReference type="CDD" id="cd18790">
    <property type="entry name" value="SF2_C_UvrB"/>
    <property type="match status" value="1"/>
</dbReference>
<feature type="coiled-coil region" evidence="15">
    <location>
        <begin position="628"/>
        <end position="655"/>
    </location>
</feature>
<dbReference type="Proteomes" id="UP000561045">
    <property type="component" value="Unassembled WGS sequence"/>
</dbReference>
<keyword evidence="3 13" id="KW-0963">Cytoplasm</keyword>
<dbReference type="PANTHER" id="PTHR24029:SF0">
    <property type="entry name" value="UVRABC SYSTEM PROTEIN B"/>
    <property type="match status" value="1"/>
</dbReference>
<sequence length="677" mass="76862">MIVEFPGSPFRLHQPFEPAGDQPTAISKLVEGVEDGLMYQTLLGVTGSGKTYTMANVIARTGKPALVLAPNKTLAAQLYAEFREFFPENAVEYFVSYYDYYQPEAYVPSRDLFIEKDSAINEHIEQMRLSATKSLLERRDVVIVATVSCIYGIGDPVDYHSMILHLREGEKMPQRDVVQRLVGMQYTRSDLDFKRGTFRVRGDVIDIFPAENAEMAVRLELFDDEIEHITLFDPLTGHLKQKLGRFTVFPSSHYVTPRATVLKAIEGIKEELRERIDFYVREHKLVEAQRIEQRTRFDLEMLTEVGFCKGIENYSRHLSGRAPGEPPPTLIDYLPRDALMFIDESHVAIPQVGAMFKGDRARKENLVGYGFRLPSAVDNRPLKFDEFERLMPQSIFVSATPAAYEEQHQGQVVEQVVRPTGLVDPVIEVRPAITQVDDLLTEIRKRTAVEERVLVTVLTKRLAEELTDYLSENGIRVRYLHSDIDTVERVEIIRDLRLGEFDVLIGINLLREGLDIPEVSLVAILDADKEGFLRSVRSLIQTIGRAARHLHGTAILYADRVTDSMKAAIGETERRRAKQIAYNEAHGIVPKSVHKRIKDIIDGVYHEDESGKILKAAEASADYAVMDEKALAKAIKKLENEMLEHARNLEFEKAAAARDELFRLRQRAFGADQHDSP</sequence>
<dbReference type="InterPro" id="IPR027417">
    <property type="entry name" value="P-loop_NTPase"/>
</dbReference>
<dbReference type="Pfam" id="PF02151">
    <property type="entry name" value="UVR"/>
    <property type="match status" value="1"/>
</dbReference>
<organism evidence="19 20">
    <name type="scientific">Niveibacterium umoris</name>
    <dbReference type="NCBI Taxonomy" id="1193620"/>
    <lineage>
        <taxon>Bacteria</taxon>
        <taxon>Pseudomonadati</taxon>
        <taxon>Pseudomonadota</taxon>
        <taxon>Betaproteobacteria</taxon>
        <taxon>Rhodocyclales</taxon>
        <taxon>Rhodocyclaceae</taxon>
        <taxon>Niveibacterium</taxon>
    </lineage>
</organism>
<dbReference type="GO" id="GO:0009432">
    <property type="term" value="P:SOS response"/>
    <property type="evidence" value="ECO:0007669"/>
    <property type="project" value="UniProtKB-UniRule"/>
</dbReference>
<dbReference type="SMART" id="SM00490">
    <property type="entry name" value="HELICc"/>
    <property type="match status" value="1"/>
</dbReference>
<dbReference type="HAMAP" id="MF_00204">
    <property type="entry name" value="UvrB"/>
    <property type="match status" value="1"/>
</dbReference>
<proteinExistence type="inferred from homology"/>
<comment type="domain">
    <text evidence="13">The beta-hairpin motif is involved in DNA binding.</text>
</comment>
<keyword evidence="7 13" id="KW-0067">ATP-binding</keyword>
<dbReference type="GO" id="GO:0005737">
    <property type="term" value="C:cytoplasm"/>
    <property type="evidence" value="ECO:0007669"/>
    <property type="project" value="UniProtKB-SubCell"/>
</dbReference>
<keyword evidence="8 13" id="KW-0267">Excision nuclease</keyword>
<evidence type="ECO:0000256" key="13">
    <source>
        <dbReference type="HAMAP-Rule" id="MF_00204"/>
    </source>
</evidence>
<comment type="caution">
    <text evidence="19">The sequence shown here is derived from an EMBL/GenBank/DDBJ whole genome shotgun (WGS) entry which is preliminary data.</text>
</comment>
<dbReference type="Pfam" id="PF17757">
    <property type="entry name" value="UvrB_inter"/>
    <property type="match status" value="1"/>
</dbReference>
<dbReference type="PROSITE" id="PS51194">
    <property type="entry name" value="HELICASE_CTER"/>
    <property type="match status" value="1"/>
</dbReference>
<evidence type="ECO:0000256" key="7">
    <source>
        <dbReference type="ARBA" id="ARBA00022840"/>
    </source>
</evidence>
<dbReference type="NCBIfam" id="TIGR00631">
    <property type="entry name" value="uvrb"/>
    <property type="match status" value="1"/>
</dbReference>
<dbReference type="GO" id="GO:0003677">
    <property type="term" value="F:DNA binding"/>
    <property type="evidence" value="ECO:0007669"/>
    <property type="project" value="UniProtKB-UniRule"/>
</dbReference>
<evidence type="ECO:0000256" key="9">
    <source>
        <dbReference type="ARBA" id="ARBA00023204"/>
    </source>
</evidence>
<dbReference type="AlphaFoldDB" id="A0A840BGT1"/>
<dbReference type="SMART" id="SM00487">
    <property type="entry name" value="DEXDc"/>
    <property type="match status" value="1"/>
</dbReference>
<dbReference type="InterPro" id="IPR036876">
    <property type="entry name" value="UVR_dom_sf"/>
</dbReference>
<name>A0A840BGT1_9RHOO</name>
<evidence type="ECO:0000256" key="15">
    <source>
        <dbReference type="SAM" id="Coils"/>
    </source>
</evidence>
<keyword evidence="4 13" id="KW-0547">Nucleotide-binding</keyword>
<evidence type="ECO:0000259" key="18">
    <source>
        <dbReference type="PROSITE" id="PS51194"/>
    </source>
</evidence>
<dbReference type="PANTHER" id="PTHR24029">
    <property type="entry name" value="UVRABC SYSTEM PROTEIN B"/>
    <property type="match status" value="1"/>
</dbReference>
<dbReference type="Gene3D" id="6.10.140.240">
    <property type="match status" value="1"/>
</dbReference>
<comment type="similarity">
    <text evidence="2 13 14">Belongs to the UvrB family.</text>
</comment>
<dbReference type="GO" id="GO:0006289">
    <property type="term" value="P:nucleotide-excision repair"/>
    <property type="evidence" value="ECO:0007669"/>
    <property type="project" value="UniProtKB-UniRule"/>
</dbReference>
<evidence type="ECO:0000256" key="1">
    <source>
        <dbReference type="ARBA" id="ARBA00004496"/>
    </source>
</evidence>
<feature type="short sequence motif" description="Beta-hairpin" evidence="13">
    <location>
        <begin position="97"/>
        <end position="120"/>
    </location>
</feature>
<keyword evidence="10 13" id="KW-0742">SOS response</keyword>
<evidence type="ECO:0000256" key="10">
    <source>
        <dbReference type="ARBA" id="ARBA00023236"/>
    </source>
</evidence>
<dbReference type="SUPFAM" id="SSF46600">
    <property type="entry name" value="C-terminal UvrC-binding domain of UvrB"/>
    <property type="match status" value="1"/>
</dbReference>
<feature type="domain" description="Helicase C-terminal" evidence="18">
    <location>
        <begin position="435"/>
        <end position="601"/>
    </location>
</feature>
<dbReference type="PROSITE" id="PS51192">
    <property type="entry name" value="HELICASE_ATP_BIND_1"/>
    <property type="match status" value="1"/>
</dbReference>
<keyword evidence="5 13" id="KW-0227">DNA damage</keyword>
<dbReference type="CDD" id="cd17916">
    <property type="entry name" value="DEXHc_UvrB"/>
    <property type="match status" value="1"/>
</dbReference>
<feature type="domain" description="Helicase ATP-binding" evidence="17">
    <location>
        <begin position="31"/>
        <end position="206"/>
    </location>
</feature>
<evidence type="ECO:0000256" key="4">
    <source>
        <dbReference type="ARBA" id="ARBA00022741"/>
    </source>
</evidence>
<dbReference type="InterPro" id="IPR024759">
    <property type="entry name" value="UvrB_YAD/RRR_dom"/>
</dbReference>
<keyword evidence="6 13" id="KW-0228">DNA excision</keyword>
<protein>
    <recommendedName>
        <fullName evidence="12 13">UvrABC system protein B</fullName>
        <shortName evidence="13">Protein UvrB</shortName>
    </recommendedName>
    <alternativeName>
        <fullName evidence="13">Excinuclease ABC subunit B</fullName>
    </alternativeName>
</protein>
<evidence type="ECO:0000256" key="11">
    <source>
        <dbReference type="ARBA" id="ARBA00026033"/>
    </source>
</evidence>
<dbReference type="Pfam" id="PF12344">
    <property type="entry name" value="UvrB"/>
    <property type="match status" value="1"/>
</dbReference>
<evidence type="ECO:0000256" key="8">
    <source>
        <dbReference type="ARBA" id="ARBA00022881"/>
    </source>
</evidence>
<dbReference type="Gene3D" id="3.40.50.300">
    <property type="entry name" value="P-loop containing nucleotide triphosphate hydrolases"/>
    <property type="match status" value="3"/>
</dbReference>
<evidence type="ECO:0000256" key="3">
    <source>
        <dbReference type="ARBA" id="ARBA00022490"/>
    </source>
</evidence>
<keyword evidence="15" id="KW-0175">Coiled coil</keyword>
<dbReference type="InterPro" id="IPR041471">
    <property type="entry name" value="UvrB_inter"/>
</dbReference>
<dbReference type="GO" id="GO:0016887">
    <property type="term" value="F:ATP hydrolysis activity"/>
    <property type="evidence" value="ECO:0007669"/>
    <property type="project" value="InterPro"/>
</dbReference>
<dbReference type="NCBIfam" id="NF003673">
    <property type="entry name" value="PRK05298.1"/>
    <property type="match status" value="1"/>
</dbReference>
<dbReference type="GO" id="GO:0005524">
    <property type="term" value="F:ATP binding"/>
    <property type="evidence" value="ECO:0007669"/>
    <property type="project" value="UniProtKB-UniRule"/>
</dbReference>
<dbReference type="Pfam" id="PF04851">
    <property type="entry name" value="ResIII"/>
    <property type="match status" value="1"/>
</dbReference>
<dbReference type="InterPro" id="IPR001650">
    <property type="entry name" value="Helicase_C-like"/>
</dbReference>
<evidence type="ECO:0000256" key="14">
    <source>
        <dbReference type="RuleBase" id="RU003587"/>
    </source>
</evidence>
<feature type="coiled-coil region" evidence="15">
    <location>
        <begin position="262"/>
        <end position="289"/>
    </location>
</feature>
<accession>A0A840BGT1</accession>
<dbReference type="FunFam" id="3.40.50.300:FF:000477">
    <property type="entry name" value="UvrABC system protein B"/>
    <property type="match status" value="1"/>
</dbReference>
<dbReference type="Pfam" id="PF00271">
    <property type="entry name" value="Helicase_C"/>
    <property type="match status" value="1"/>
</dbReference>
<feature type="binding site" evidence="13">
    <location>
        <begin position="44"/>
        <end position="51"/>
    </location>
    <ligand>
        <name>ATP</name>
        <dbReference type="ChEBI" id="CHEBI:30616"/>
    </ligand>
</feature>
<keyword evidence="9 13" id="KW-0234">DNA repair</keyword>
<dbReference type="InterPro" id="IPR004807">
    <property type="entry name" value="UvrB"/>
</dbReference>
<dbReference type="EMBL" id="JACIET010000001">
    <property type="protein sequence ID" value="MBB4010878.1"/>
    <property type="molecule type" value="Genomic_DNA"/>
</dbReference>
<keyword evidence="20" id="KW-1185">Reference proteome</keyword>
<dbReference type="PROSITE" id="PS50151">
    <property type="entry name" value="UVR"/>
    <property type="match status" value="1"/>
</dbReference>
<evidence type="ECO:0000256" key="6">
    <source>
        <dbReference type="ARBA" id="ARBA00022769"/>
    </source>
</evidence>
<dbReference type="InterPro" id="IPR001943">
    <property type="entry name" value="UVR_dom"/>
</dbReference>
<gene>
    <name evidence="13" type="primary">uvrB</name>
    <name evidence="19" type="ORF">GGR36_000186</name>
</gene>
<evidence type="ECO:0000313" key="20">
    <source>
        <dbReference type="Proteomes" id="UP000561045"/>
    </source>
</evidence>
<reference evidence="19 20" key="1">
    <citation type="submission" date="2020-08" db="EMBL/GenBank/DDBJ databases">
        <title>Genomic Encyclopedia of Type Strains, Phase IV (KMG-IV): sequencing the most valuable type-strain genomes for metagenomic binning, comparative biology and taxonomic classification.</title>
        <authorList>
            <person name="Goeker M."/>
        </authorList>
    </citation>
    <scope>NUCLEOTIDE SEQUENCE [LARGE SCALE GENOMIC DNA]</scope>
    <source>
        <strain evidence="19 20">DSM 106739</strain>
    </source>
</reference>
<evidence type="ECO:0000313" key="19">
    <source>
        <dbReference type="EMBL" id="MBB4010878.1"/>
    </source>
</evidence>
<evidence type="ECO:0000256" key="5">
    <source>
        <dbReference type="ARBA" id="ARBA00022763"/>
    </source>
</evidence>
<comment type="function">
    <text evidence="13">The UvrABC repair system catalyzes the recognition and processing of DNA lesions. A damage recognition complex composed of 2 UvrA and 2 UvrB subunits scans DNA for abnormalities. Upon binding of the UvrA(2)B(2) complex to a putative damaged site, the DNA wraps around one UvrB monomer. DNA wrap is dependent on ATP binding by UvrB and probably causes local melting of the DNA helix, facilitating insertion of UvrB beta-hairpin between the DNA strands. Then UvrB probes one DNA strand for the presence of a lesion. If a lesion is found the UvrA subunits dissociate and the UvrB-DNA preincision complex is formed. This complex is subsequently bound by UvrC and the second UvrB is released. If no lesion is found, the DNA wraps around the other UvrB subunit that will check the other stand for damage.</text>
</comment>
<evidence type="ECO:0000259" key="17">
    <source>
        <dbReference type="PROSITE" id="PS51192"/>
    </source>
</evidence>
<dbReference type="GO" id="GO:0009381">
    <property type="term" value="F:excinuclease ABC activity"/>
    <property type="evidence" value="ECO:0007669"/>
    <property type="project" value="UniProtKB-UniRule"/>
</dbReference>
<evidence type="ECO:0000256" key="2">
    <source>
        <dbReference type="ARBA" id="ARBA00008533"/>
    </source>
</evidence>
<comment type="subunit">
    <text evidence="11 13 14">Forms a heterotetramer with UvrA during the search for lesions. Interacts with UvrC in an incision complex.</text>
</comment>
<dbReference type="InterPro" id="IPR014001">
    <property type="entry name" value="Helicase_ATP-bd"/>
</dbReference>
<comment type="subcellular location">
    <subcellularLocation>
        <location evidence="1 13 14">Cytoplasm</location>
    </subcellularLocation>
</comment>
<evidence type="ECO:0000256" key="12">
    <source>
        <dbReference type="ARBA" id="ARBA00029504"/>
    </source>
</evidence>
<dbReference type="Gene3D" id="4.10.860.10">
    <property type="entry name" value="UVR domain"/>
    <property type="match status" value="1"/>
</dbReference>
<dbReference type="InterPro" id="IPR006935">
    <property type="entry name" value="Helicase/UvrB_N"/>
</dbReference>
<dbReference type="GO" id="GO:0009380">
    <property type="term" value="C:excinuclease repair complex"/>
    <property type="evidence" value="ECO:0007669"/>
    <property type="project" value="InterPro"/>
</dbReference>
<feature type="domain" description="UVR" evidence="16">
    <location>
        <begin position="632"/>
        <end position="667"/>
    </location>
</feature>
<evidence type="ECO:0000259" key="16">
    <source>
        <dbReference type="PROSITE" id="PS50151"/>
    </source>
</evidence>